<sequence>MSLLIPLYVHPAEDPGAWHRLIRAATRTYGVVLNPANGPGDGPDPAFTAAAGALRAAGARLLGYVDTDYGVRDRAEIADDVRRHQEWYAADGCFLDRVTATPDALPACRRLVRAVRRLGAGTVVLNPGVHPAPGYARLADLTVTFEGHWSTYVSAFSRPAWAARHPPERLCHLVYGVPEALVPLAVRTAHDRGAAVCGPVTGEPPNPWAQLTPALTGTDRGTDRGTEG</sequence>
<accession>A0A5P8JY00</accession>
<organism evidence="2 3">
    <name type="scientific">Streptomyces phaeolivaceus</name>
    <dbReference type="NCBI Taxonomy" id="2653200"/>
    <lineage>
        <taxon>Bacteria</taxon>
        <taxon>Bacillati</taxon>
        <taxon>Actinomycetota</taxon>
        <taxon>Actinomycetes</taxon>
        <taxon>Kitasatosporales</taxon>
        <taxon>Streptomycetaceae</taxon>
        <taxon>Streptomyces</taxon>
    </lineage>
</organism>
<evidence type="ECO:0000256" key="1">
    <source>
        <dbReference type="SAM" id="MobiDB-lite"/>
    </source>
</evidence>
<dbReference type="EMBL" id="CP045096">
    <property type="protein sequence ID" value="QFQ95348.1"/>
    <property type="molecule type" value="Genomic_DNA"/>
</dbReference>
<dbReference type="Pfam" id="PF12138">
    <property type="entry name" value="Spherulin4"/>
    <property type="match status" value="1"/>
</dbReference>
<evidence type="ECO:0000313" key="2">
    <source>
        <dbReference type="EMBL" id="QFQ95348.1"/>
    </source>
</evidence>
<dbReference type="PANTHER" id="PTHR35040:SF9">
    <property type="entry name" value="4-LIKE CELL SURFACE PROTEIN, PUTATIVE (AFU_ORTHOLOGUE AFUA_4G14080)-RELATED"/>
    <property type="match status" value="1"/>
</dbReference>
<dbReference type="Proteomes" id="UP000327294">
    <property type="component" value="Chromosome"/>
</dbReference>
<feature type="region of interest" description="Disordered" evidence="1">
    <location>
        <begin position="197"/>
        <end position="228"/>
    </location>
</feature>
<proteinExistence type="predicted"/>
<protein>
    <recommendedName>
        <fullName evidence="4">Spherulation-specific family 4 protein</fullName>
    </recommendedName>
</protein>
<dbReference type="RefSeq" id="WP_152166883.1">
    <property type="nucleotide sequence ID" value="NZ_CP045096.1"/>
</dbReference>
<evidence type="ECO:0008006" key="4">
    <source>
        <dbReference type="Google" id="ProtNLM"/>
    </source>
</evidence>
<gene>
    <name evidence="2" type="ORF">F9278_03135</name>
</gene>
<evidence type="ECO:0000313" key="3">
    <source>
        <dbReference type="Proteomes" id="UP000327294"/>
    </source>
</evidence>
<dbReference type="KEGG" id="sphv:F9278_03135"/>
<dbReference type="InterPro" id="IPR021986">
    <property type="entry name" value="Spherulin4"/>
</dbReference>
<keyword evidence="3" id="KW-1185">Reference proteome</keyword>
<name>A0A5P8JY00_9ACTN</name>
<dbReference type="AlphaFoldDB" id="A0A5P8JY00"/>
<reference evidence="2 3" key="1">
    <citation type="submission" date="2019-10" db="EMBL/GenBank/DDBJ databases">
        <title>Streptomyces sp. strain GY16 isolated from leaves of Broussonetia papyrifera.</title>
        <authorList>
            <person name="Mo P."/>
        </authorList>
    </citation>
    <scope>NUCLEOTIDE SEQUENCE [LARGE SCALE GENOMIC DNA]</scope>
    <source>
        <strain evidence="2 3">GY16</strain>
    </source>
</reference>
<dbReference type="PANTHER" id="PTHR35040">
    <property type="match status" value="1"/>
</dbReference>